<dbReference type="EMBL" id="BORR01000002">
    <property type="protein sequence ID" value="GIO35736.1"/>
    <property type="molecule type" value="Genomic_DNA"/>
</dbReference>
<keyword evidence="3" id="KW-1185">Reference proteome</keyword>
<dbReference type="SUPFAM" id="SSF82771">
    <property type="entry name" value="GIY-YIG endonuclease"/>
    <property type="match status" value="1"/>
</dbReference>
<dbReference type="Pfam" id="PF01541">
    <property type="entry name" value="GIY-YIG"/>
    <property type="match status" value="1"/>
</dbReference>
<dbReference type="RefSeq" id="WP_212938142.1">
    <property type="nucleotide sequence ID" value="NZ_BORR01000002.1"/>
</dbReference>
<organism evidence="2 3">
    <name type="scientific">Paenibacillus antibioticophila</name>
    <dbReference type="NCBI Taxonomy" id="1274374"/>
    <lineage>
        <taxon>Bacteria</taxon>
        <taxon>Bacillati</taxon>
        <taxon>Bacillota</taxon>
        <taxon>Bacilli</taxon>
        <taxon>Bacillales</taxon>
        <taxon>Paenibacillaceae</taxon>
        <taxon>Paenibacillus</taxon>
    </lineage>
</organism>
<sequence>MSINNTTYTFDQIVDEVAPIKYNELQQSQAYSVSHFGVKNQGEKFLIKELGLPFQSDFKGLYVFYEDDKPIYVGISKNVLKRLRQHVKCEKQNESSLAYLLTLEHAKQNNISIPVETRANRMKNKRFYKLFNSTVRKRLLKMKVKFIEIDCDVTLYLSEVYFAMQLNTDKFNSFETH</sequence>
<comment type="caution">
    <text evidence="2">The sequence shown here is derived from an EMBL/GenBank/DDBJ whole genome shotgun (WGS) entry which is preliminary data.</text>
</comment>
<dbReference type="CDD" id="cd00719">
    <property type="entry name" value="GIY-YIG_SF"/>
    <property type="match status" value="1"/>
</dbReference>
<evidence type="ECO:0000313" key="3">
    <source>
        <dbReference type="Proteomes" id="UP000681162"/>
    </source>
</evidence>
<dbReference type="Proteomes" id="UP000681162">
    <property type="component" value="Unassembled WGS sequence"/>
</dbReference>
<dbReference type="AlphaFoldDB" id="A0A919XMH4"/>
<reference evidence="2 3" key="1">
    <citation type="submission" date="2021-03" db="EMBL/GenBank/DDBJ databases">
        <title>Antimicrobial resistance genes in bacteria isolated from Japanese honey, and their potential for conferring macrolide and lincosamide resistance in the American foulbrood pathogen Paenibacillus larvae.</title>
        <authorList>
            <person name="Okamoto M."/>
            <person name="Kumagai M."/>
            <person name="Kanamori H."/>
            <person name="Takamatsu D."/>
        </authorList>
    </citation>
    <scope>NUCLEOTIDE SEQUENCE [LARGE SCALE GENOMIC DNA]</scope>
    <source>
        <strain evidence="2 3">J41TS12</strain>
    </source>
</reference>
<accession>A0A919XMH4</accession>
<proteinExistence type="predicted"/>
<dbReference type="InterPro" id="IPR000305">
    <property type="entry name" value="GIY-YIG_endonuc"/>
</dbReference>
<gene>
    <name evidence="2" type="ORF">J41TS12_05970</name>
</gene>
<name>A0A919XMH4_9BACL</name>
<protein>
    <recommendedName>
        <fullName evidence="1">GIY-YIG domain-containing protein</fullName>
    </recommendedName>
</protein>
<evidence type="ECO:0000259" key="1">
    <source>
        <dbReference type="Pfam" id="PF01541"/>
    </source>
</evidence>
<dbReference type="InterPro" id="IPR035901">
    <property type="entry name" value="GIY-YIG_endonuc_sf"/>
</dbReference>
<evidence type="ECO:0000313" key="2">
    <source>
        <dbReference type="EMBL" id="GIO35736.1"/>
    </source>
</evidence>
<feature type="domain" description="GIY-YIG" evidence="1">
    <location>
        <begin position="59"/>
        <end position="91"/>
    </location>
</feature>